<gene>
    <name evidence="2" type="ORF">BJ969_005778</name>
</gene>
<dbReference type="GO" id="GO:0005886">
    <property type="term" value="C:plasma membrane"/>
    <property type="evidence" value="ECO:0007669"/>
    <property type="project" value="TreeGrafter"/>
</dbReference>
<dbReference type="SUPFAM" id="SSF52540">
    <property type="entry name" value="P-loop containing nucleoside triphosphate hydrolases"/>
    <property type="match status" value="1"/>
</dbReference>
<dbReference type="EMBL" id="JACHIV010000001">
    <property type="protein sequence ID" value="MBB5072690.1"/>
    <property type="molecule type" value="Genomic_DNA"/>
</dbReference>
<dbReference type="PROSITE" id="PS50893">
    <property type="entry name" value="ABC_TRANSPORTER_2"/>
    <property type="match status" value="1"/>
</dbReference>
<sequence>MPTASTAPLLEARNLTALPQLFGVDFTVEPGAVAALDGPSPQARTALLQALAGLRRPDEGAVLLDGVRLDRLTDHELSEVRRRDFGFVFGDGMLVPELNAQENCALPQMLAGTDRAAAMALALSVLRDFGLDGMRERFPGQLSTAQVQRLTVARAMAHRPKVIFADDPALTESTVGELVDTARAAGIAVVLAMAEPSLTVQAQRPTWSTVRAQRPRTARGPRAGRAVRLSEGVLDLPVAA</sequence>
<dbReference type="RefSeq" id="WP_184484212.1">
    <property type="nucleotide sequence ID" value="NZ_JACHIV010000001.1"/>
</dbReference>
<organism evidence="2 3">
    <name type="scientific">Saccharopolyspora gloriosae</name>
    <dbReference type="NCBI Taxonomy" id="455344"/>
    <lineage>
        <taxon>Bacteria</taxon>
        <taxon>Bacillati</taxon>
        <taxon>Actinomycetota</taxon>
        <taxon>Actinomycetes</taxon>
        <taxon>Pseudonocardiales</taxon>
        <taxon>Pseudonocardiaceae</taxon>
        <taxon>Saccharopolyspora</taxon>
    </lineage>
</organism>
<dbReference type="GO" id="GO:0005524">
    <property type="term" value="F:ATP binding"/>
    <property type="evidence" value="ECO:0007669"/>
    <property type="project" value="UniProtKB-KW"/>
</dbReference>
<dbReference type="PANTHER" id="PTHR24220:SF685">
    <property type="entry name" value="ABC TRANSPORTER RELATED"/>
    <property type="match status" value="1"/>
</dbReference>
<evidence type="ECO:0000259" key="1">
    <source>
        <dbReference type="PROSITE" id="PS50893"/>
    </source>
</evidence>
<keyword evidence="3" id="KW-1185">Reference proteome</keyword>
<evidence type="ECO:0000313" key="2">
    <source>
        <dbReference type="EMBL" id="MBB5072690.1"/>
    </source>
</evidence>
<dbReference type="Gene3D" id="3.40.50.300">
    <property type="entry name" value="P-loop containing nucleotide triphosphate hydrolases"/>
    <property type="match status" value="1"/>
</dbReference>
<dbReference type="Proteomes" id="UP000580474">
    <property type="component" value="Unassembled WGS sequence"/>
</dbReference>
<dbReference type="AlphaFoldDB" id="A0A840NLF6"/>
<dbReference type="PANTHER" id="PTHR24220">
    <property type="entry name" value="IMPORT ATP-BINDING PROTEIN"/>
    <property type="match status" value="1"/>
</dbReference>
<keyword evidence="2" id="KW-0547">Nucleotide-binding</keyword>
<dbReference type="GO" id="GO:0016887">
    <property type="term" value="F:ATP hydrolysis activity"/>
    <property type="evidence" value="ECO:0007669"/>
    <property type="project" value="InterPro"/>
</dbReference>
<proteinExistence type="predicted"/>
<keyword evidence="2" id="KW-0067">ATP-binding</keyword>
<protein>
    <submittedName>
        <fullName evidence="2">Putative ABC transport system ATP-binding protein</fullName>
    </submittedName>
</protein>
<dbReference type="GO" id="GO:0022857">
    <property type="term" value="F:transmembrane transporter activity"/>
    <property type="evidence" value="ECO:0007669"/>
    <property type="project" value="TreeGrafter"/>
</dbReference>
<name>A0A840NLF6_9PSEU</name>
<dbReference type="Pfam" id="PF00005">
    <property type="entry name" value="ABC_tran"/>
    <property type="match status" value="1"/>
</dbReference>
<dbReference type="InterPro" id="IPR003439">
    <property type="entry name" value="ABC_transporter-like_ATP-bd"/>
</dbReference>
<dbReference type="InterPro" id="IPR015854">
    <property type="entry name" value="ABC_transpr_LolD-like"/>
</dbReference>
<evidence type="ECO:0000313" key="3">
    <source>
        <dbReference type="Proteomes" id="UP000580474"/>
    </source>
</evidence>
<reference evidence="2 3" key="1">
    <citation type="submission" date="2020-08" db="EMBL/GenBank/DDBJ databases">
        <title>Sequencing the genomes of 1000 actinobacteria strains.</title>
        <authorList>
            <person name="Klenk H.-P."/>
        </authorList>
    </citation>
    <scope>NUCLEOTIDE SEQUENCE [LARGE SCALE GENOMIC DNA]</scope>
    <source>
        <strain evidence="2 3">DSM 45582</strain>
    </source>
</reference>
<accession>A0A840NLF6</accession>
<comment type="caution">
    <text evidence="2">The sequence shown here is derived from an EMBL/GenBank/DDBJ whole genome shotgun (WGS) entry which is preliminary data.</text>
</comment>
<feature type="domain" description="ABC transporter" evidence="1">
    <location>
        <begin position="4"/>
        <end position="236"/>
    </location>
</feature>
<dbReference type="InterPro" id="IPR027417">
    <property type="entry name" value="P-loop_NTPase"/>
</dbReference>